<protein>
    <submittedName>
        <fullName evidence="2">Uncharacterized protein</fullName>
    </submittedName>
</protein>
<reference evidence="2" key="2">
    <citation type="submission" date="2020-11" db="EMBL/GenBank/DDBJ databases">
        <authorList>
            <person name="McCartney M.A."/>
            <person name="Auch B."/>
            <person name="Kono T."/>
            <person name="Mallez S."/>
            <person name="Becker A."/>
            <person name="Gohl D.M."/>
            <person name="Silverstein K.A.T."/>
            <person name="Koren S."/>
            <person name="Bechman K.B."/>
            <person name="Herman A."/>
            <person name="Abrahante J.E."/>
            <person name="Garbe J."/>
        </authorList>
    </citation>
    <scope>NUCLEOTIDE SEQUENCE</scope>
    <source>
        <strain evidence="2">Duluth1</strain>
        <tissue evidence="2">Whole animal</tissue>
    </source>
</reference>
<dbReference type="EMBL" id="JAIWYP010000003">
    <property type="protein sequence ID" value="KAH3847846.1"/>
    <property type="molecule type" value="Genomic_DNA"/>
</dbReference>
<proteinExistence type="predicted"/>
<dbReference type="Proteomes" id="UP000828390">
    <property type="component" value="Unassembled WGS sequence"/>
</dbReference>
<comment type="caution">
    <text evidence="2">The sequence shown here is derived from an EMBL/GenBank/DDBJ whole genome shotgun (WGS) entry which is preliminary data.</text>
</comment>
<accession>A0A9D4QXZ7</accession>
<name>A0A9D4QXZ7_DREPO</name>
<reference evidence="2" key="1">
    <citation type="journal article" date="2019" name="bioRxiv">
        <title>The Genome of the Zebra Mussel, Dreissena polymorpha: A Resource for Invasive Species Research.</title>
        <authorList>
            <person name="McCartney M.A."/>
            <person name="Auch B."/>
            <person name="Kono T."/>
            <person name="Mallez S."/>
            <person name="Zhang Y."/>
            <person name="Obille A."/>
            <person name="Becker A."/>
            <person name="Abrahante J.E."/>
            <person name="Garbe J."/>
            <person name="Badalamenti J.P."/>
            <person name="Herman A."/>
            <person name="Mangelson H."/>
            <person name="Liachko I."/>
            <person name="Sullivan S."/>
            <person name="Sone E.D."/>
            <person name="Koren S."/>
            <person name="Silverstein K.A.T."/>
            <person name="Beckman K.B."/>
            <person name="Gohl D.M."/>
        </authorList>
    </citation>
    <scope>NUCLEOTIDE SEQUENCE</scope>
    <source>
        <strain evidence="2">Duluth1</strain>
        <tissue evidence="2">Whole animal</tissue>
    </source>
</reference>
<feature type="region of interest" description="Disordered" evidence="1">
    <location>
        <begin position="56"/>
        <end position="79"/>
    </location>
</feature>
<gene>
    <name evidence="2" type="ORF">DPMN_090180</name>
</gene>
<dbReference type="AlphaFoldDB" id="A0A9D4QXZ7"/>
<evidence type="ECO:0000256" key="1">
    <source>
        <dbReference type="SAM" id="MobiDB-lite"/>
    </source>
</evidence>
<feature type="compositionally biased region" description="Polar residues" evidence="1">
    <location>
        <begin position="69"/>
        <end position="79"/>
    </location>
</feature>
<keyword evidence="3" id="KW-1185">Reference proteome</keyword>
<evidence type="ECO:0000313" key="3">
    <source>
        <dbReference type="Proteomes" id="UP000828390"/>
    </source>
</evidence>
<sequence>LVSVYAGPGFVVSLLCQYVHPDKSAWIRRPGWSYAGSILNKTQFLHDAAVGGEPEYLEETPPVHEDSAYVSSVTGRPSQ</sequence>
<evidence type="ECO:0000313" key="2">
    <source>
        <dbReference type="EMBL" id="KAH3847846.1"/>
    </source>
</evidence>
<feature type="non-terminal residue" evidence="2">
    <location>
        <position position="79"/>
    </location>
</feature>
<organism evidence="2 3">
    <name type="scientific">Dreissena polymorpha</name>
    <name type="common">Zebra mussel</name>
    <name type="synonym">Mytilus polymorpha</name>
    <dbReference type="NCBI Taxonomy" id="45954"/>
    <lineage>
        <taxon>Eukaryota</taxon>
        <taxon>Metazoa</taxon>
        <taxon>Spiralia</taxon>
        <taxon>Lophotrochozoa</taxon>
        <taxon>Mollusca</taxon>
        <taxon>Bivalvia</taxon>
        <taxon>Autobranchia</taxon>
        <taxon>Heteroconchia</taxon>
        <taxon>Euheterodonta</taxon>
        <taxon>Imparidentia</taxon>
        <taxon>Neoheterodontei</taxon>
        <taxon>Myida</taxon>
        <taxon>Dreissenoidea</taxon>
        <taxon>Dreissenidae</taxon>
        <taxon>Dreissena</taxon>
    </lineage>
</organism>